<gene>
    <name evidence="2" type="ORF">E2562_032244</name>
</gene>
<protein>
    <submittedName>
        <fullName evidence="2">Uncharacterized protein</fullName>
    </submittedName>
</protein>
<dbReference type="EMBL" id="SPHZ02000007">
    <property type="protein sequence ID" value="KAF0909196.1"/>
    <property type="molecule type" value="Genomic_DNA"/>
</dbReference>
<comment type="caution">
    <text evidence="2">The sequence shown here is derived from an EMBL/GenBank/DDBJ whole genome shotgun (WGS) entry which is preliminary data.</text>
</comment>
<sequence length="79" mass="8521">MTITHPRGAHNTPAPAPPVLPSLCHQHGRGHAGDLSSASEHTAMNGTSHSTRVVSCNANLQGLMYTEESYSYRFQTSLF</sequence>
<dbReference type="AlphaFoldDB" id="A0A6G1D9W0"/>
<dbReference type="Proteomes" id="UP000479710">
    <property type="component" value="Unassembled WGS sequence"/>
</dbReference>
<evidence type="ECO:0000313" key="2">
    <source>
        <dbReference type="EMBL" id="KAF0909196.1"/>
    </source>
</evidence>
<organism evidence="2 3">
    <name type="scientific">Oryza meyeriana var. granulata</name>
    <dbReference type="NCBI Taxonomy" id="110450"/>
    <lineage>
        <taxon>Eukaryota</taxon>
        <taxon>Viridiplantae</taxon>
        <taxon>Streptophyta</taxon>
        <taxon>Embryophyta</taxon>
        <taxon>Tracheophyta</taxon>
        <taxon>Spermatophyta</taxon>
        <taxon>Magnoliopsida</taxon>
        <taxon>Liliopsida</taxon>
        <taxon>Poales</taxon>
        <taxon>Poaceae</taxon>
        <taxon>BOP clade</taxon>
        <taxon>Oryzoideae</taxon>
        <taxon>Oryzeae</taxon>
        <taxon>Oryzinae</taxon>
        <taxon>Oryza</taxon>
        <taxon>Oryza meyeriana</taxon>
    </lineage>
</organism>
<keyword evidence="3" id="KW-1185">Reference proteome</keyword>
<accession>A0A6G1D9W0</accession>
<evidence type="ECO:0000313" key="3">
    <source>
        <dbReference type="Proteomes" id="UP000479710"/>
    </source>
</evidence>
<feature type="region of interest" description="Disordered" evidence="1">
    <location>
        <begin position="1"/>
        <end position="49"/>
    </location>
</feature>
<evidence type="ECO:0000256" key="1">
    <source>
        <dbReference type="SAM" id="MobiDB-lite"/>
    </source>
</evidence>
<proteinExistence type="predicted"/>
<name>A0A6G1D9W0_9ORYZ</name>
<feature type="compositionally biased region" description="Polar residues" evidence="1">
    <location>
        <begin position="36"/>
        <end position="49"/>
    </location>
</feature>
<reference evidence="2 3" key="1">
    <citation type="submission" date="2019-11" db="EMBL/GenBank/DDBJ databases">
        <title>Whole genome sequence of Oryza granulata.</title>
        <authorList>
            <person name="Li W."/>
        </authorList>
    </citation>
    <scope>NUCLEOTIDE SEQUENCE [LARGE SCALE GENOMIC DNA]</scope>
    <source>
        <strain evidence="3">cv. Menghai</strain>
        <tissue evidence="2">Leaf</tissue>
    </source>
</reference>